<dbReference type="Gene3D" id="2.120.10.30">
    <property type="entry name" value="TolB, C-terminal domain"/>
    <property type="match status" value="1"/>
</dbReference>
<dbReference type="EMBL" id="QBML01000004">
    <property type="protein sequence ID" value="PZO43750.1"/>
    <property type="molecule type" value="Genomic_DNA"/>
</dbReference>
<dbReference type="Proteomes" id="UP000249467">
    <property type="component" value="Unassembled WGS sequence"/>
</dbReference>
<feature type="signal peptide" evidence="3">
    <location>
        <begin position="1"/>
        <end position="24"/>
    </location>
</feature>
<dbReference type="PANTHER" id="PTHR42776">
    <property type="entry name" value="SERINE PEPTIDASE S9 FAMILY MEMBER"/>
    <property type="match status" value="1"/>
</dbReference>
<keyword evidence="1" id="KW-0378">Hydrolase</keyword>
<keyword evidence="2" id="KW-0645">Protease</keyword>
<dbReference type="InterPro" id="IPR001375">
    <property type="entry name" value="Peptidase_S9_cat"/>
</dbReference>
<evidence type="ECO:0000259" key="4">
    <source>
        <dbReference type="Pfam" id="PF00326"/>
    </source>
</evidence>
<proteinExistence type="predicted"/>
<dbReference type="Pfam" id="PF00326">
    <property type="entry name" value="Peptidase_S9"/>
    <property type="match status" value="1"/>
</dbReference>
<dbReference type="SUPFAM" id="SSF53474">
    <property type="entry name" value="alpha/beta-Hydrolases"/>
    <property type="match status" value="1"/>
</dbReference>
<reference evidence="5 6" key="2">
    <citation type="submission" date="2018-06" db="EMBL/GenBank/DDBJ databases">
        <title>Metagenomic assembly of (sub)arctic Cyanobacteria and their associated microbiome from non-axenic cultures.</title>
        <authorList>
            <person name="Baurain D."/>
        </authorList>
    </citation>
    <scope>NUCLEOTIDE SEQUENCE [LARGE SCALE GENOMIC DNA]</scope>
    <source>
        <strain evidence="5">ULC066bin1</strain>
    </source>
</reference>
<dbReference type="PANTHER" id="PTHR42776:SF27">
    <property type="entry name" value="DIPEPTIDYL PEPTIDASE FAMILY MEMBER 6"/>
    <property type="match status" value="1"/>
</dbReference>
<dbReference type="GO" id="GO:0004252">
    <property type="term" value="F:serine-type endopeptidase activity"/>
    <property type="evidence" value="ECO:0007669"/>
    <property type="project" value="TreeGrafter"/>
</dbReference>
<dbReference type="Pfam" id="PF07676">
    <property type="entry name" value="PD40"/>
    <property type="match status" value="1"/>
</dbReference>
<feature type="chain" id="PRO_5016173891" evidence="3">
    <location>
        <begin position="25"/>
        <end position="659"/>
    </location>
</feature>
<protein>
    <submittedName>
        <fullName evidence="5">S9 family peptidase</fullName>
    </submittedName>
</protein>
<keyword evidence="2" id="KW-0720">Serine protease</keyword>
<accession>A0A2W4WGR6</accession>
<dbReference type="SUPFAM" id="SSF50993">
    <property type="entry name" value="Peptidase/esterase 'gauge' domain"/>
    <property type="match status" value="1"/>
</dbReference>
<evidence type="ECO:0000256" key="2">
    <source>
        <dbReference type="ARBA" id="ARBA00022825"/>
    </source>
</evidence>
<dbReference type="Gene3D" id="3.40.50.1820">
    <property type="entry name" value="alpha/beta hydrolase"/>
    <property type="match status" value="1"/>
</dbReference>
<dbReference type="AlphaFoldDB" id="A0A2W4WGR6"/>
<gene>
    <name evidence="5" type="ORF">DCF19_03730</name>
</gene>
<evidence type="ECO:0000256" key="3">
    <source>
        <dbReference type="SAM" id="SignalP"/>
    </source>
</evidence>
<dbReference type="InterPro" id="IPR011042">
    <property type="entry name" value="6-blade_b-propeller_TolB-like"/>
</dbReference>
<dbReference type="InterPro" id="IPR029058">
    <property type="entry name" value="AB_hydrolase_fold"/>
</dbReference>
<sequence length="659" mass="73170">MNKRSLFFPIIFASLALAALPAAAQYSGLGKDSLDPAILKRYAPTALPPAVTRPIESILDVRSPGLGIVTPDGKSLFFTWGISGTVQVWRLDGALKFPVQVTGGQDATTIAGITPDGKYLLLSRDRQGEENPGLYLQSTNGGALEVIQHTAKVQTSLQYISNDSRIIYFSANDIKPDSYVIYRYDLQTKQKVQISGGDGIWWIADVFVNPQTGDREKFLFAKATGSQSREYYEYDVKTRKTTPLLGQNEQEEYSVQYGVNADEYLVLTPKFGEFRRLYHYKGNKFTPITPELKADVEKFDIDDLRQRILYSINDGGYTRLKAIAADTLEAIDLPQFANADHVYAGSTTRNGRFTTIGVETAKAPRLSYVYDWQTKKLTQWVLPSTPEIDTSKFTAAKLESYTTRDGTSIPMFVYRSPQCENTAQNPLEKPCPVIVHFHGGPEGQSTPGFNRYAQLFVNAGFIFAEPNVRGSEGYGKTWLNADNGRDRLKVITDIEDASVYIRKNWQINGIAPKIGIIGGSYGGYAALMGMSKFAGSYDAGVSSVGISNLLTFLNNTAPYRRILRISEYGDPVKDRQALIDLSPVTYSDRIKAPLLIIQGANDPRVPVGEALQIQKILEQKKIPSQLVIFPDEGHGSSKRSNQVLEIGYTLDFFKKHLQN</sequence>
<evidence type="ECO:0000313" key="5">
    <source>
        <dbReference type="EMBL" id="PZO43750.1"/>
    </source>
</evidence>
<feature type="domain" description="Peptidase S9 prolyl oligopeptidase catalytic" evidence="4">
    <location>
        <begin position="449"/>
        <end position="658"/>
    </location>
</feature>
<comment type="caution">
    <text evidence="5">The sequence shown here is derived from an EMBL/GenBank/DDBJ whole genome shotgun (WGS) entry which is preliminary data.</text>
</comment>
<name>A0A2W4WGR6_9CYAN</name>
<evidence type="ECO:0000256" key="1">
    <source>
        <dbReference type="ARBA" id="ARBA00022801"/>
    </source>
</evidence>
<keyword evidence="3" id="KW-0732">Signal</keyword>
<organism evidence="5 6">
    <name type="scientific">Pseudanabaena frigida</name>
    <dbReference type="NCBI Taxonomy" id="945775"/>
    <lineage>
        <taxon>Bacteria</taxon>
        <taxon>Bacillati</taxon>
        <taxon>Cyanobacteriota</taxon>
        <taxon>Cyanophyceae</taxon>
        <taxon>Pseudanabaenales</taxon>
        <taxon>Pseudanabaenaceae</taxon>
        <taxon>Pseudanabaena</taxon>
    </lineage>
</organism>
<dbReference type="InterPro" id="IPR011659">
    <property type="entry name" value="WD40"/>
</dbReference>
<evidence type="ECO:0000313" key="6">
    <source>
        <dbReference type="Proteomes" id="UP000249467"/>
    </source>
</evidence>
<reference evidence="5 6" key="1">
    <citation type="submission" date="2018-04" db="EMBL/GenBank/DDBJ databases">
        <authorList>
            <person name="Go L.Y."/>
            <person name="Mitchell J.A."/>
        </authorList>
    </citation>
    <scope>NUCLEOTIDE SEQUENCE [LARGE SCALE GENOMIC DNA]</scope>
    <source>
        <strain evidence="5">ULC066bin1</strain>
    </source>
</reference>
<dbReference type="GO" id="GO:0006508">
    <property type="term" value="P:proteolysis"/>
    <property type="evidence" value="ECO:0007669"/>
    <property type="project" value="InterPro"/>
</dbReference>